<feature type="region of interest" description="Disordered" evidence="4">
    <location>
        <begin position="39"/>
        <end position="64"/>
    </location>
</feature>
<dbReference type="OrthoDB" id="9809663at2"/>
<dbReference type="InterPro" id="IPR013088">
    <property type="entry name" value="Znf_NHR/GATA"/>
</dbReference>
<dbReference type="SUPFAM" id="SSF57716">
    <property type="entry name" value="Glucocorticoid receptor-like (DNA-binding domain)"/>
    <property type="match status" value="1"/>
</dbReference>
<feature type="binding site" evidence="3">
    <location>
        <position position="9"/>
    </location>
    <ligand>
        <name>Zn(2+)</name>
        <dbReference type="ChEBI" id="CHEBI:29105"/>
    </ligand>
</feature>
<comment type="caution">
    <text evidence="5">The sequence shown here is derived from an EMBL/GenBank/DDBJ whole genome shotgun (WGS) entry which is preliminary data.</text>
</comment>
<keyword evidence="1 3" id="KW-0479">Metal-binding</keyword>
<evidence type="ECO:0000256" key="2">
    <source>
        <dbReference type="ARBA" id="ARBA00022833"/>
    </source>
</evidence>
<dbReference type="InterPro" id="IPR005584">
    <property type="entry name" value="DNA_gyrase_inhibitor_YacG"/>
</dbReference>
<dbReference type="GO" id="GO:0006355">
    <property type="term" value="P:regulation of DNA-templated transcription"/>
    <property type="evidence" value="ECO:0007669"/>
    <property type="project" value="InterPro"/>
</dbReference>
<comment type="function">
    <text evidence="3">Inhibits all the catalytic activities of DNA gyrase by preventing its interaction with DNA. Acts by binding directly to the C-terminal domain of GyrB, which probably disrupts DNA binding by the gyrase.</text>
</comment>
<organism evidence="5 6">
    <name type="scientific">Stella humosa</name>
    <dbReference type="NCBI Taxonomy" id="94"/>
    <lineage>
        <taxon>Bacteria</taxon>
        <taxon>Pseudomonadati</taxon>
        <taxon>Pseudomonadota</taxon>
        <taxon>Alphaproteobacteria</taxon>
        <taxon>Rhodospirillales</taxon>
        <taxon>Stellaceae</taxon>
        <taxon>Stella</taxon>
    </lineage>
</organism>
<evidence type="ECO:0000313" key="5">
    <source>
        <dbReference type="EMBL" id="ROQ01125.1"/>
    </source>
</evidence>
<sequence length="64" mass="7089">MTQSACPICGEPAKEAHRPFCSSRCRSIDLGRWLNEAYRIPAGPADEPDENEPDEDGADDEDRP</sequence>
<dbReference type="AlphaFoldDB" id="A0A3N1MDE2"/>
<proteinExistence type="inferred from homology"/>
<dbReference type="HAMAP" id="MF_00649">
    <property type="entry name" value="DNA_gyrase_inhibitor_YacG"/>
    <property type="match status" value="1"/>
</dbReference>
<evidence type="ECO:0000256" key="1">
    <source>
        <dbReference type="ARBA" id="ARBA00022723"/>
    </source>
</evidence>
<dbReference type="GO" id="GO:0008270">
    <property type="term" value="F:zinc ion binding"/>
    <property type="evidence" value="ECO:0007669"/>
    <property type="project" value="UniProtKB-UniRule"/>
</dbReference>
<feature type="binding site" evidence="3">
    <location>
        <position position="25"/>
    </location>
    <ligand>
        <name>Zn(2+)</name>
        <dbReference type="ChEBI" id="CHEBI:29105"/>
    </ligand>
</feature>
<dbReference type="PANTHER" id="PTHR36150:SF1">
    <property type="entry name" value="DNA GYRASE INHIBITOR YACG"/>
    <property type="match status" value="1"/>
</dbReference>
<reference evidence="5 6" key="1">
    <citation type="submission" date="2018-11" db="EMBL/GenBank/DDBJ databases">
        <title>Genomic Encyclopedia of Type Strains, Phase IV (KMG-IV): sequencing the most valuable type-strain genomes for metagenomic binning, comparative biology and taxonomic classification.</title>
        <authorList>
            <person name="Goeker M."/>
        </authorList>
    </citation>
    <scope>NUCLEOTIDE SEQUENCE [LARGE SCALE GENOMIC DNA]</scope>
    <source>
        <strain evidence="5 6">DSM 5900</strain>
    </source>
</reference>
<name>A0A3N1MDE2_9PROT</name>
<comment type="similarity">
    <text evidence="3">Belongs to the DNA gyrase inhibitor YacG family.</text>
</comment>
<dbReference type="Pfam" id="PF03884">
    <property type="entry name" value="YacG"/>
    <property type="match status" value="1"/>
</dbReference>
<dbReference type="RefSeq" id="WP_123687923.1">
    <property type="nucleotide sequence ID" value="NZ_AP019700.1"/>
</dbReference>
<gene>
    <name evidence="3" type="primary">yacG</name>
    <name evidence="5" type="ORF">EDC65_0301</name>
</gene>
<keyword evidence="6" id="KW-1185">Reference proteome</keyword>
<evidence type="ECO:0000256" key="3">
    <source>
        <dbReference type="HAMAP-Rule" id="MF_00649"/>
    </source>
</evidence>
<keyword evidence="2 3" id="KW-0862">Zinc</keyword>
<feature type="binding site" evidence="3">
    <location>
        <position position="6"/>
    </location>
    <ligand>
        <name>Zn(2+)</name>
        <dbReference type="ChEBI" id="CHEBI:29105"/>
    </ligand>
</feature>
<dbReference type="PANTHER" id="PTHR36150">
    <property type="entry name" value="DNA GYRASE INHIBITOR YACG"/>
    <property type="match status" value="1"/>
</dbReference>
<dbReference type="EMBL" id="RJKX01000011">
    <property type="protein sequence ID" value="ROQ01125.1"/>
    <property type="molecule type" value="Genomic_DNA"/>
</dbReference>
<evidence type="ECO:0000256" key="4">
    <source>
        <dbReference type="SAM" id="MobiDB-lite"/>
    </source>
</evidence>
<dbReference type="Gene3D" id="3.30.50.10">
    <property type="entry name" value="Erythroid Transcription Factor GATA-1, subunit A"/>
    <property type="match status" value="1"/>
</dbReference>
<comment type="cofactor">
    <cofactor evidence="3">
        <name>Zn(2+)</name>
        <dbReference type="ChEBI" id="CHEBI:29105"/>
    </cofactor>
    <text evidence="3">Binds 1 zinc ion.</text>
</comment>
<comment type="subunit">
    <text evidence="3">Interacts with GyrB.</text>
</comment>
<feature type="binding site" evidence="3">
    <location>
        <position position="21"/>
    </location>
    <ligand>
        <name>Zn(2+)</name>
        <dbReference type="ChEBI" id="CHEBI:29105"/>
    </ligand>
</feature>
<evidence type="ECO:0000313" key="6">
    <source>
        <dbReference type="Proteomes" id="UP000278222"/>
    </source>
</evidence>
<dbReference type="Proteomes" id="UP000278222">
    <property type="component" value="Unassembled WGS sequence"/>
</dbReference>
<dbReference type="GO" id="GO:0008657">
    <property type="term" value="F:DNA topoisomerase type II (double strand cut, ATP-hydrolyzing) inhibitor activity"/>
    <property type="evidence" value="ECO:0007669"/>
    <property type="project" value="UniProtKB-UniRule"/>
</dbReference>
<feature type="compositionally biased region" description="Acidic residues" evidence="4">
    <location>
        <begin position="46"/>
        <end position="64"/>
    </location>
</feature>
<accession>A0A3N1MDE2</accession>
<protein>
    <recommendedName>
        <fullName evidence="3">DNA gyrase inhibitor YacG</fullName>
    </recommendedName>
</protein>